<dbReference type="InterPro" id="IPR003598">
    <property type="entry name" value="Ig_sub2"/>
</dbReference>
<dbReference type="Gene3D" id="2.60.40.10">
    <property type="entry name" value="Immunoglobulins"/>
    <property type="match status" value="5"/>
</dbReference>
<dbReference type="SMART" id="SM00408">
    <property type="entry name" value="IGc2"/>
    <property type="match status" value="2"/>
</dbReference>
<evidence type="ECO:0000256" key="4">
    <source>
        <dbReference type="ARBA" id="ARBA00022989"/>
    </source>
</evidence>
<dbReference type="InterPro" id="IPR013162">
    <property type="entry name" value="CD80_C2-set"/>
</dbReference>
<dbReference type="PANTHER" id="PTHR11973">
    <property type="entry name" value="CELL SURFACE GLYCOPROTEIN MUC18-RELATED"/>
    <property type="match status" value="1"/>
</dbReference>
<reference evidence="11" key="1">
    <citation type="journal article" date="2014" name="Nature">
        <title>Elephant shark genome provides unique insights into gnathostome evolution.</title>
        <authorList>
            <consortium name="International Elephant Shark Genome Sequencing Consortium"/>
            <person name="Venkatesh B."/>
            <person name="Lee A.P."/>
            <person name="Ravi V."/>
            <person name="Maurya A.K."/>
            <person name="Lian M.M."/>
            <person name="Swann J.B."/>
            <person name="Ohta Y."/>
            <person name="Flajnik M.F."/>
            <person name="Sutoh Y."/>
            <person name="Kasahara M."/>
            <person name="Hoon S."/>
            <person name="Gangu V."/>
            <person name="Roy S.W."/>
            <person name="Irimia M."/>
            <person name="Korzh V."/>
            <person name="Kondrychyn I."/>
            <person name="Lim Z.W."/>
            <person name="Tay B.H."/>
            <person name="Tohari S."/>
            <person name="Kong K.W."/>
            <person name="Ho S."/>
            <person name="Lorente-Galdos B."/>
            <person name="Quilez J."/>
            <person name="Marques-Bonet T."/>
            <person name="Raney B.J."/>
            <person name="Ingham P.W."/>
            <person name="Tay A."/>
            <person name="Hillier L.W."/>
            <person name="Minx P."/>
            <person name="Boehm T."/>
            <person name="Wilson R.K."/>
            <person name="Brenner S."/>
            <person name="Warren W.C."/>
        </authorList>
    </citation>
    <scope>NUCLEOTIDE SEQUENCE</scope>
    <source>
        <tissue evidence="11">Intestine</tissue>
    </source>
</reference>
<keyword evidence="2 9" id="KW-0812">Transmembrane</keyword>
<dbReference type="SUPFAM" id="SSF48726">
    <property type="entry name" value="Immunoglobulin"/>
    <property type="match status" value="5"/>
</dbReference>
<evidence type="ECO:0000256" key="1">
    <source>
        <dbReference type="ARBA" id="ARBA00004479"/>
    </source>
</evidence>
<organism evidence="11">
    <name type="scientific">Callorhinchus milii</name>
    <name type="common">Ghost shark</name>
    <dbReference type="NCBI Taxonomy" id="7868"/>
    <lineage>
        <taxon>Eukaryota</taxon>
        <taxon>Metazoa</taxon>
        <taxon>Chordata</taxon>
        <taxon>Craniata</taxon>
        <taxon>Vertebrata</taxon>
        <taxon>Chondrichthyes</taxon>
        <taxon>Holocephali</taxon>
        <taxon>Chimaeriformes</taxon>
        <taxon>Callorhinchidae</taxon>
        <taxon>Callorhinchus</taxon>
    </lineage>
</organism>
<feature type="transmembrane region" description="Helical" evidence="9">
    <location>
        <begin position="517"/>
        <end position="540"/>
    </location>
</feature>
<keyword evidence="4 9" id="KW-1133">Transmembrane helix</keyword>
<dbReference type="InterPro" id="IPR036179">
    <property type="entry name" value="Ig-like_dom_sf"/>
</dbReference>
<keyword evidence="8" id="KW-0393">Immunoglobulin domain</keyword>
<evidence type="ECO:0000313" key="11">
    <source>
        <dbReference type="EMBL" id="AFO96753.1"/>
    </source>
</evidence>
<keyword evidence="6" id="KW-1015">Disulfide bond</keyword>
<feature type="domain" description="Ig-like" evidence="10">
    <location>
        <begin position="226"/>
        <end position="311"/>
    </location>
</feature>
<protein>
    <submittedName>
        <fullName evidence="11">Cell surface glycoprotein MUC18</fullName>
    </submittedName>
</protein>
<dbReference type="PANTHER" id="PTHR11973:SF18">
    <property type="entry name" value="CELL SURFACE GLYCOPROTEIN MUC18"/>
    <property type="match status" value="1"/>
</dbReference>
<dbReference type="SMART" id="SM00409">
    <property type="entry name" value="IG"/>
    <property type="match status" value="3"/>
</dbReference>
<evidence type="ECO:0000256" key="3">
    <source>
        <dbReference type="ARBA" id="ARBA00022737"/>
    </source>
</evidence>
<name>V9KFU0_CALMI</name>
<dbReference type="GO" id="GO:0005055">
    <property type="term" value="F:laminin receptor activity"/>
    <property type="evidence" value="ECO:0007669"/>
    <property type="project" value="TreeGrafter"/>
</dbReference>
<evidence type="ECO:0000259" key="10">
    <source>
        <dbReference type="PROSITE" id="PS50835"/>
    </source>
</evidence>
<evidence type="ECO:0000256" key="8">
    <source>
        <dbReference type="ARBA" id="ARBA00023319"/>
    </source>
</evidence>
<dbReference type="InterPro" id="IPR003599">
    <property type="entry name" value="Ig_sub"/>
</dbReference>
<dbReference type="EMBL" id="JW864236">
    <property type="protein sequence ID" value="AFO96753.1"/>
    <property type="molecule type" value="mRNA"/>
</dbReference>
<dbReference type="Pfam" id="PF13927">
    <property type="entry name" value="Ig_3"/>
    <property type="match status" value="1"/>
</dbReference>
<dbReference type="Pfam" id="PF08205">
    <property type="entry name" value="C2-set_2"/>
    <property type="match status" value="2"/>
</dbReference>
<dbReference type="InterPro" id="IPR051116">
    <property type="entry name" value="Surface_Rcpt/Adhesion_Mol"/>
</dbReference>
<evidence type="ECO:0000256" key="2">
    <source>
        <dbReference type="ARBA" id="ARBA00022692"/>
    </source>
</evidence>
<dbReference type="PROSITE" id="PS50835">
    <property type="entry name" value="IG_LIKE"/>
    <property type="match status" value="5"/>
</dbReference>
<keyword evidence="7" id="KW-0325">Glycoprotein</keyword>
<evidence type="ECO:0000256" key="5">
    <source>
        <dbReference type="ARBA" id="ARBA00023136"/>
    </source>
</evidence>
<keyword evidence="3" id="KW-0677">Repeat</keyword>
<dbReference type="CDD" id="cd00096">
    <property type="entry name" value="Ig"/>
    <property type="match status" value="3"/>
</dbReference>
<feature type="domain" description="Ig-like" evidence="10">
    <location>
        <begin position="319"/>
        <end position="400"/>
    </location>
</feature>
<evidence type="ECO:0000256" key="6">
    <source>
        <dbReference type="ARBA" id="ARBA00023157"/>
    </source>
</evidence>
<dbReference type="InterPro" id="IPR007110">
    <property type="entry name" value="Ig-like_dom"/>
</dbReference>
<feature type="domain" description="Ig-like" evidence="10">
    <location>
        <begin position="407"/>
        <end position="492"/>
    </location>
</feature>
<evidence type="ECO:0000256" key="9">
    <source>
        <dbReference type="SAM" id="Phobius"/>
    </source>
</evidence>
<accession>V9KFU0</accession>
<dbReference type="InterPro" id="IPR013783">
    <property type="entry name" value="Ig-like_fold"/>
</dbReference>
<dbReference type="GO" id="GO:0005886">
    <property type="term" value="C:plasma membrane"/>
    <property type="evidence" value="ECO:0007669"/>
    <property type="project" value="TreeGrafter"/>
</dbReference>
<feature type="domain" description="Ig-like" evidence="10">
    <location>
        <begin position="113"/>
        <end position="220"/>
    </location>
</feature>
<dbReference type="Pfam" id="PF07686">
    <property type="entry name" value="V-set"/>
    <property type="match status" value="1"/>
</dbReference>
<dbReference type="CDD" id="cd00099">
    <property type="entry name" value="IgV"/>
    <property type="match status" value="1"/>
</dbReference>
<proteinExistence type="evidence at transcript level"/>
<feature type="domain" description="Ig-like" evidence="10">
    <location>
        <begin position="1"/>
        <end position="102"/>
    </location>
</feature>
<dbReference type="AlphaFoldDB" id="V9KFU0"/>
<feature type="non-terminal residue" evidence="11">
    <location>
        <position position="1"/>
    </location>
</feature>
<keyword evidence="5 9" id="KW-0472">Membrane</keyword>
<comment type="subcellular location">
    <subcellularLocation>
        <location evidence="1">Membrane</location>
        <topology evidence="1">Single-pass type I membrane protein</topology>
    </subcellularLocation>
</comment>
<evidence type="ECO:0000256" key="7">
    <source>
        <dbReference type="ARBA" id="ARBA00023180"/>
    </source>
</evidence>
<dbReference type="InterPro" id="IPR013106">
    <property type="entry name" value="Ig_V-set"/>
</dbReference>
<sequence length="594" mass="65930">RQVEAEAEVGQSVRIPCTAHTPPPVNNSKIVIQWFVKEGSQRQRIYFKDDKDSVTDKETAYTSRISVDEAYTLTINDVRLMDNRTFYCQVGAGLLGSSEGMSKLRVYAVPTMPNIQVKSVSASVLATDVSEIAECTSRNGYPAPSIRWYKDRTPLKPVMKRNSKMYMVPQTTETSNKYMTVSSTLYYKLRKQDKDSTFYCEVSYRLPGGIQKMMESKPINISLTYPTENMELTMEPRLVKEDDAVTLKCSGDGSSLGEYSFFRLMDSGEEMGLTSENDILVIERLTRNNTGVYICRAMDMETTNFFEKNINLTVNYLDPVQLTPDRGLNLTRGDTDVKLQCNAFGSQKTSVVWRKDTEKSPLSTTNTLRLPQVGFENAGTYTCEVSVPSVPGLVQSNSISVVVQGAPEMVANSTKISGKEEKHVNLSCTFRGFPKPSITWSAPGNPMMKMFQEDHVVTVVSELVLPLTEEMQKVMCNGTNIQGSKSFLFDVARKVMSPSATGSPTDSMRRKKSSGGVVIVAIIVCILVLAILGAVLYFLYKKGKISCGRSGKQDITHTDAHDNIVVEAKNEQKVPEETVLLQGVNGEKRPPGDQ</sequence>